<sequence length="99" mass="10847">MRAVLHQDIVALACCLLALPSAQRKCAARRIVAFTARADRYRKCKGRAHPLYGNGTLQSCCQSVPKAQERRLDDPDYGDCLIRALETVLAFRAGLANSG</sequence>
<dbReference type="RefSeq" id="WP_188675687.1">
    <property type="nucleotide sequence ID" value="NZ_BMKA01000003.1"/>
</dbReference>
<evidence type="ECO:0000259" key="1">
    <source>
        <dbReference type="Pfam" id="PF24891"/>
    </source>
</evidence>
<gene>
    <name evidence="2" type="ORF">GCM10011498_24590</name>
</gene>
<feature type="domain" description="DUF7742" evidence="1">
    <location>
        <begin position="2"/>
        <end position="87"/>
    </location>
</feature>
<dbReference type="AlphaFoldDB" id="A0A916QZU8"/>
<organism evidence="2 3">
    <name type="scientific">Neptunicoccus cionae</name>
    <dbReference type="NCBI Taxonomy" id="2035344"/>
    <lineage>
        <taxon>Bacteria</taxon>
        <taxon>Pseudomonadati</taxon>
        <taxon>Pseudomonadota</taxon>
        <taxon>Alphaproteobacteria</taxon>
        <taxon>Rhodobacterales</taxon>
        <taxon>Paracoccaceae</taxon>
        <taxon>Neptunicoccus</taxon>
    </lineage>
</organism>
<proteinExistence type="predicted"/>
<accession>A0A916QZU8</accession>
<evidence type="ECO:0000313" key="2">
    <source>
        <dbReference type="EMBL" id="GGA22899.1"/>
    </source>
</evidence>
<comment type="caution">
    <text evidence="2">The sequence shown here is derived from an EMBL/GenBank/DDBJ whole genome shotgun (WGS) entry which is preliminary data.</text>
</comment>
<dbReference type="Pfam" id="PF24891">
    <property type="entry name" value="DUF7742"/>
    <property type="match status" value="1"/>
</dbReference>
<protein>
    <recommendedName>
        <fullName evidence="1">DUF7742 domain-containing protein</fullName>
    </recommendedName>
</protein>
<reference evidence="2" key="2">
    <citation type="submission" date="2020-09" db="EMBL/GenBank/DDBJ databases">
        <authorList>
            <person name="Sun Q."/>
            <person name="Zhou Y."/>
        </authorList>
    </citation>
    <scope>NUCLEOTIDE SEQUENCE</scope>
    <source>
        <strain evidence="2">CGMCC 1.15880</strain>
    </source>
</reference>
<dbReference type="EMBL" id="BMKA01000003">
    <property type="protein sequence ID" value="GGA22899.1"/>
    <property type="molecule type" value="Genomic_DNA"/>
</dbReference>
<reference evidence="2" key="1">
    <citation type="journal article" date="2014" name="Int. J. Syst. Evol. Microbiol.">
        <title>Complete genome sequence of Corynebacterium casei LMG S-19264T (=DSM 44701T), isolated from a smear-ripened cheese.</title>
        <authorList>
            <consortium name="US DOE Joint Genome Institute (JGI-PGF)"/>
            <person name="Walter F."/>
            <person name="Albersmeier A."/>
            <person name="Kalinowski J."/>
            <person name="Ruckert C."/>
        </authorList>
    </citation>
    <scope>NUCLEOTIDE SEQUENCE</scope>
    <source>
        <strain evidence="2">CGMCC 1.15880</strain>
    </source>
</reference>
<keyword evidence="3" id="KW-1185">Reference proteome</keyword>
<dbReference type="Proteomes" id="UP000628017">
    <property type="component" value="Unassembled WGS sequence"/>
</dbReference>
<evidence type="ECO:0000313" key="3">
    <source>
        <dbReference type="Proteomes" id="UP000628017"/>
    </source>
</evidence>
<name>A0A916QZU8_9RHOB</name>
<dbReference type="InterPro" id="IPR056644">
    <property type="entry name" value="DUF7742"/>
</dbReference>